<keyword evidence="1" id="KW-0378">Hydrolase</keyword>
<gene>
    <name evidence="4" type="primary">LOC140010720</name>
</gene>
<dbReference type="Proteomes" id="UP001652660">
    <property type="component" value="Chromosome 7c"/>
</dbReference>
<dbReference type="Gene3D" id="3.40.50.300">
    <property type="entry name" value="P-loop containing nucleotide triphosphate hydrolases"/>
    <property type="match status" value="1"/>
</dbReference>
<dbReference type="RefSeq" id="XP_071914150.1">
    <property type="nucleotide sequence ID" value="XM_072058049.1"/>
</dbReference>
<keyword evidence="1" id="KW-0547">Nucleotide-binding</keyword>
<reference evidence="4" key="1">
    <citation type="submission" date="2025-08" db="UniProtKB">
        <authorList>
            <consortium name="RefSeq"/>
        </authorList>
    </citation>
    <scope>IDENTIFICATION</scope>
    <source>
        <tissue evidence="4">Leaves</tissue>
    </source>
</reference>
<protein>
    <recommendedName>
        <fullName evidence="1">ATP-dependent DNA helicase</fullName>
        <ecNumber evidence="1">5.6.2.3</ecNumber>
    </recommendedName>
</protein>
<dbReference type="InterPro" id="IPR010285">
    <property type="entry name" value="DNA_helicase_pif1-like_DEAD"/>
</dbReference>
<organism evidence="3 4">
    <name type="scientific">Coffea arabica</name>
    <name type="common">Arabian coffee</name>
    <dbReference type="NCBI Taxonomy" id="13443"/>
    <lineage>
        <taxon>Eukaryota</taxon>
        <taxon>Viridiplantae</taxon>
        <taxon>Streptophyta</taxon>
        <taxon>Embryophyta</taxon>
        <taxon>Tracheophyta</taxon>
        <taxon>Spermatophyta</taxon>
        <taxon>Magnoliopsida</taxon>
        <taxon>eudicotyledons</taxon>
        <taxon>Gunneridae</taxon>
        <taxon>Pentapetalae</taxon>
        <taxon>asterids</taxon>
        <taxon>lamiids</taxon>
        <taxon>Gentianales</taxon>
        <taxon>Rubiaceae</taxon>
        <taxon>Ixoroideae</taxon>
        <taxon>Gardenieae complex</taxon>
        <taxon>Bertiereae - Coffeeae clade</taxon>
        <taxon>Coffeeae</taxon>
        <taxon>Coffea</taxon>
    </lineage>
</organism>
<keyword evidence="1" id="KW-0227">DNA damage</keyword>
<evidence type="ECO:0000313" key="4">
    <source>
        <dbReference type="RefSeq" id="XP_071914150.1"/>
    </source>
</evidence>
<keyword evidence="1" id="KW-0234">DNA repair</keyword>
<feature type="domain" description="DNA helicase Pif1-like DEAD-box helicase" evidence="2">
    <location>
        <begin position="213"/>
        <end position="280"/>
    </location>
</feature>
<comment type="similarity">
    <text evidence="1">Belongs to the helicase family.</text>
</comment>
<comment type="cofactor">
    <cofactor evidence="1">
        <name>Mg(2+)</name>
        <dbReference type="ChEBI" id="CHEBI:18420"/>
    </cofactor>
</comment>
<keyword evidence="1" id="KW-0347">Helicase</keyword>
<keyword evidence="3" id="KW-1185">Reference proteome</keyword>
<dbReference type="GeneID" id="140010720"/>
<proteinExistence type="inferred from homology"/>
<dbReference type="EC" id="5.6.2.3" evidence="1"/>
<evidence type="ECO:0000313" key="3">
    <source>
        <dbReference type="Proteomes" id="UP001652660"/>
    </source>
</evidence>
<sequence length="307" mass="35132">MNKEAQNLKCTYSEFPQFFVWKADKRMWKIREQGDSIGRIVTAHPTEGERYYLRLLLTKVRCPTSFFDVRTFNGVQTAAFPEATLLRGYLQHDDSQQLCLQEASLFHMPYEMSRLFATLLVYLYPNDPMALWLKFEDVMSEDYARLNILTASQIRVKVLEQINGFLESMGKNISSYNLVPPSISFTDVENETRELRAERSIAISANDLNAIAMLNTKQKEAFKIISERVYTNKRGAFFIAGLGGTGKTFLYRALLANVRSKAFTALATTTSDIATSILPEAKRLILDLRHQQIFHLVQHAKLANKVH</sequence>
<accession>A0ABM4V3N9</accession>
<comment type="catalytic activity">
    <reaction evidence="1">
        <text>ATP + H2O = ADP + phosphate + H(+)</text>
        <dbReference type="Rhea" id="RHEA:13065"/>
        <dbReference type="ChEBI" id="CHEBI:15377"/>
        <dbReference type="ChEBI" id="CHEBI:15378"/>
        <dbReference type="ChEBI" id="CHEBI:30616"/>
        <dbReference type="ChEBI" id="CHEBI:43474"/>
        <dbReference type="ChEBI" id="CHEBI:456216"/>
        <dbReference type="EC" id="5.6.2.3"/>
    </reaction>
</comment>
<evidence type="ECO:0000256" key="1">
    <source>
        <dbReference type="RuleBase" id="RU363044"/>
    </source>
</evidence>
<keyword evidence="1" id="KW-0233">DNA recombination</keyword>
<keyword evidence="1" id="KW-0067">ATP-binding</keyword>
<dbReference type="Pfam" id="PF05970">
    <property type="entry name" value="PIF1"/>
    <property type="match status" value="1"/>
</dbReference>
<dbReference type="PANTHER" id="PTHR10492:SF57">
    <property type="entry name" value="ATP-DEPENDENT DNA HELICASE"/>
    <property type="match status" value="1"/>
</dbReference>
<dbReference type="InterPro" id="IPR027417">
    <property type="entry name" value="P-loop_NTPase"/>
</dbReference>
<dbReference type="PANTHER" id="PTHR10492">
    <property type="match status" value="1"/>
</dbReference>
<evidence type="ECO:0000259" key="2">
    <source>
        <dbReference type="Pfam" id="PF05970"/>
    </source>
</evidence>
<dbReference type="SUPFAM" id="SSF52540">
    <property type="entry name" value="P-loop containing nucleoside triphosphate hydrolases"/>
    <property type="match status" value="1"/>
</dbReference>
<name>A0ABM4V3N9_COFAR</name>